<reference evidence="1" key="1">
    <citation type="submission" date="2021-01" db="EMBL/GenBank/DDBJ databases">
        <title>Whole genome shotgun sequence of Rugosimonospora africana NBRC 104875.</title>
        <authorList>
            <person name="Komaki H."/>
            <person name="Tamura T."/>
        </authorList>
    </citation>
    <scope>NUCLEOTIDE SEQUENCE</scope>
    <source>
        <strain evidence="1">NBRC 104875</strain>
    </source>
</reference>
<protein>
    <submittedName>
        <fullName evidence="1">Uncharacterized protein</fullName>
    </submittedName>
</protein>
<proteinExistence type="predicted"/>
<organism evidence="1 2">
    <name type="scientific">Rugosimonospora africana</name>
    <dbReference type="NCBI Taxonomy" id="556532"/>
    <lineage>
        <taxon>Bacteria</taxon>
        <taxon>Bacillati</taxon>
        <taxon>Actinomycetota</taxon>
        <taxon>Actinomycetes</taxon>
        <taxon>Micromonosporales</taxon>
        <taxon>Micromonosporaceae</taxon>
        <taxon>Rugosimonospora</taxon>
    </lineage>
</organism>
<dbReference type="AlphaFoldDB" id="A0A8J3VVA9"/>
<dbReference type="Proteomes" id="UP000642748">
    <property type="component" value="Unassembled WGS sequence"/>
</dbReference>
<name>A0A8J3VVA9_9ACTN</name>
<keyword evidence="2" id="KW-1185">Reference proteome</keyword>
<comment type="caution">
    <text evidence="1">The sequence shown here is derived from an EMBL/GenBank/DDBJ whole genome shotgun (WGS) entry which is preliminary data.</text>
</comment>
<gene>
    <name evidence="1" type="ORF">Raf01_77730</name>
</gene>
<evidence type="ECO:0000313" key="2">
    <source>
        <dbReference type="Proteomes" id="UP000642748"/>
    </source>
</evidence>
<evidence type="ECO:0000313" key="1">
    <source>
        <dbReference type="EMBL" id="GIH19601.1"/>
    </source>
</evidence>
<dbReference type="EMBL" id="BONZ01000083">
    <property type="protein sequence ID" value="GIH19601.1"/>
    <property type="molecule type" value="Genomic_DNA"/>
</dbReference>
<accession>A0A8J3VVA9</accession>
<sequence length="180" mass="19699">MAVPVSVTPVSPAATGIRGFEGVSEPVLDCRDEGAPGVHTAQVVELRLEQHPIRREYLVIVLNPNRLNIHTPILLAKALHRPTAEPTPVYRHPVAPLRVALATRNSTDRRLLHYRRWVARSRSGGPLCPRVLAGGEWTSHSPRRPIHAEPDTAPVGRNETAIRAYPVGNATRGVREAVDG</sequence>